<feature type="domain" description="Flagellar basal body rod protein N-terminal" evidence="7">
    <location>
        <begin position="11"/>
        <end position="36"/>
    </location>
</feature>
<keyword evidence="11" id="KW-1185">Reference proteome</keyword>
<evidence type="ECO:0000259" key="9">
    <source>
        <dbReference type="Pfam" id="PF22638"/>
    </source>
</evidence>
<dbReference type="RefSeq" id="WP_042085381.1">
    <property type="nucleotide sequence ID" value="NZ_BKCN01000023.1"/>
</dbReference>
<dbReference type="Pfam" id="PF22638">
    <property type="entry name" value="FlgK_D1"/>
    <property type="match status" value="1"/>
</dbReference>
<evidence type="ECO:0000259" key="7">
    <source>
        <dbReference type="Pfam" id="PF00460"/>
    </source>
</evidence>
<comment type="subcellular location">
    <subcellularLocation>
        <location evidence="1">Bacterial flagellum basal body</location>
    </subcellularLocation>
    <subcellularLocation>
        <location evidence="2">Secreted</location>
    </subcellularLocation>
</comment>
<evidence type="ECO:0000313" key="11">
    <source>
        <dbReference type="Proteomes" id="UP000324996"/>
    </source>
</evidence>
<keyword evidence="10" id="KW-0282">Flagellum</keyword>
<dbReference type="InterPro" id="IPR010930">
    <property type="entry name" value="Flg_bb/hook_C_dom"/>
</dbReference>
<dbReference type="GO" id="GO:0044780">
    <property type="term" value="P:bacterial-type flagellum assembly"/>
    <property type="evidence" value="ECO:0007669"/>
    <property type="project" value="InterPro"/>
</dbReference>
<evidence type="ECO:0000313" key="10">
    <source>
        <dbReference type="EMBL" id="GER05386.1"/>
    </source>
</evidence>
<dbReference type="GO" id="GO:0005198">
    <property type="term" value="F:structural molecule activity"/>
    <property type="evidence" value="ECO:0007669"/>
    <property type="project" value="InterPro"/>
</dbReference>
<sequence>MSLGAIVSSSLSGLFASQEALRVTGTNIANVNTPNYARERVTVAADIQNDRSVGVEVEAIERVVNRFLETASLGARSDTGRTEAINTIHDRLQSSLGRPDSANTLTGRMNAVFAALGDLAQAPADTVVRQQFLSELQGYSGEISRISDTIQSLREDASIEIESRMGAINDAIRQVHELNQQIAQQKSFGGQTGGLENVRQSALDVIAENIDIRTIENSDGSVDVSTTTGAQLINRASFFQLDYTNPGGVSAASTFPPITLQFYDQRLGELSGPTRPINGDIRSGALRGLMDMRDGQLVDLSVSLGELGARVADELNAIHNQNSPIPGPNSLTGKTTPFNGTDPHNFTGETTFAIVDAQNRVVATTTYDFGANPNASINDVLTAVNGPLPTGLGGAGGAGTLSFTNGVMSLTATAPGNGVVITEDPATASDRGGRSFSHFFGMNDLIEARSSGLFETGVQTTDAHPFTPGETAEFVITDRFGKEIRSFELSIPPATTPPAAAVSYGDLVAQLNTGLNGVMSFSLDGNGRLVTQPAPGQSGLVLSVRNDGTDASGNGISIAEMFGIGSRFRAEAATDMQLVGGLDGNAGNLATARFDLSAAVGAVALAVGDQSGVLDFQKLETSIISTDKAGEISAQKRTLTSFNGAVLGTFGLMADRAATAAEDTANLETELDQRRQAVSGVNIDEELSNLIIYQNSYNAAARILSSVQELYDSLLNAV</sequence>
<keyword evidence="10" id="KW-0966">Cell projection</keyword>
<comment type="caution">
    <text evidence="10">The sequence shown here is derived from an EMBL/GenBank/DDBJ whole genome shotgun (WGS) entry which is preliminary data.</text>
</comment>
<keyword evidence="10" id="KW-0969">Cilium</keyword>
<dbReference type="InterPro" id="IPR019776">
    <property type="entry name" value="Flagellar_basal_body_rod_CS"/>
</dbReference>
<dbReference type="Pfam" id="PF00460">
    <property type="entry name" value="Flg_bb_rod"/>
    <property type="match status" value="1"/>
</dbReference>
<dbReference type="SUPFAM" id="SSF64518">
    <property type="entry name" value="Phase 1 flagellin"/>
    <property type="match status" value="1"/>
</dbReference>
<dbReference type="InterPro" id="IPR001444">
    <property type="entry name" value="Flag_bb_rod_N"/>
</dbReference>
<dbReference type="InterPro" id="IPR053927">
    <property type="entry name" value="FlgK_helical"/>
</dbReference>
<dbReference type="GO" id="GO:0009425">
    <property type="term" value="C:bacterial-type flagellum basal body"/>
    <property type="evidence" value="ECO:0007669"/>
    <property type="project" value="UniProtKB-SubCell"/>
</dbReference>
<keyword evidence="6" id="KW-0975">Bacterial flagellum</keyword>
<evidence type="ECO:0000256" key="4">
    <source>
        <dbReference type="ARBA" id="ARBA00016244"/>
    </source>
</evidence>
<dbReference type="GO" id="GO:0005576">
    <property type="term" value="C:extracellular region"/>
    <property type="evidence" value="ECO:0007669"/>
    <property type="project" value="UniProtKB-SubCell"/>
</dbReference>
<dbReference type="Pfam" id="PF06429">
    <property type="entry name" value="Flg_bbr_C"/>
    <property type="match status" value="1"/>
</dbReference>
<reference evidence="10 11" key="1">
    <citation type="submission" date="2019-09" db="EMBL/GenBank/DDBJ databases">
        <title>NBRP : Genome information of microbial organism related human and environment.</title>
        <authorList>
            <person name="Hattori M."/>
            <person name="Oshima K."/>
            <person name="Inaba H."/>
            <person name="Suda W."/>
            <person name="Sakamoto M."/>
            <person name="Iino T."/>
            <person name="Kitahara M."/>
            <person name="Oshida Y."/>
            <person name="Iida T."/>
            <person name="Kudo T."/>
            <person name="Itoh T."/>
            <person name="Ohkuma M."/>
        </authorList>
    </citation>
    <scope>NUCLEOTIDE SEQUENCE [LARGE SCALE GENOMIC DNA]</scope>
    <source>
        <strain evidence="10 11">Q-1</strain>
    </source>
</reference>
<organism evidence="10 11">
    <name type="scientific">Iodidimonas nitroreducens</name>
    <dbReference type="NCBI Taxonomy" id="1236968"/>
    <lineage>
        <taxon>Bacteria</taxon>
        <taxon>Pseudomonadati</taxon>
        <taxon>Pseudomonadota</taxon>
        <taxon>Alphaproteobacteria</taxon>
        <taxon>Iodidimonadales</taxon>
        <taxon>Iodidimonadaceae</taxon>
        <taxon>Iodidimonas</taxon>
    </lineage>
</organism>
<evidence type="ECO:0000259" key="8">
    <source>
        <dbReference type="Pfam" id="PF06429"/>
    </source>
</evidence>
<comment type="similarity">
    <text evidence="3">Belongs to the flagella basal body rod proteins family.</text>
</comment>
<evidence type="ECO:0000256" key="3">
    <source>
        <dbReference type="ARBA" id="ARBA00009677"/>
    </source>
</evidence>
<dbReference type="GO" id="GO:0009424">
    <property type="term" value="C:bacterial-type flagellum hook"/>
    <property type="evidence" value="ECO:0007669"/>
    <property type="project" value="InterPro"/>
</dbReference>
<accession>A0A5A7NEL1</accession>
<dbReference type="PRINTS" id="PR01005">
    <property type="entry name" value="FLGHOOKAP1"/>
</dbReference>
<feature type="domain" description="Flagellar basal-body/hook protein C-terminal" evidence="8">
    <location>
        <begin position="678"/>
        <end position="716"/>
    </location>
</feature>
<evidence type="ECO:0000256" key="5">
    <source>
        <dbReference type="ARBA" id="ARBA00022525"/>
    </source>
</evidence>
<protein>
    <recommendedName>
        <fullName evidence="4">Flagellar hook-associated protein 1</fullName>
    </recommendedName>
</protein>
<evidence type="ECO:0000256" key="1">
    <source>
        <dbReference type="ARBA" id="ARBA00004117"/>
    </source>
</evidence>
<feature type="domain" description="Flagellar hook-associated protein FlgK helical" evidence="9">
    <location>
        <begin position="93"/>
        <end position="322"/>
    </location>
</feature>
<dbReference type="InterPro" id="IPR002371">
    <property type="entry name" value="FlgK"/>
</dbReference>
<dbReference type="PROSITE" id="PS00588">
    <property type="entry name" value="FLAGELLA_BB_ROD"/>
    <property type="match status" value="1"/>
</dbReference>
<dbReference type="PANTHER" id="PTHR30033:SF2">
    <property type="entry name" value="FLAGELLAR HOOK PROTEIN"/>
    <property type="match status" value="1"/>
</dbReference>
<evidence type="ECO:0000256" key="6">
    <source>
        <dbReference type="ARBA" id="ARBA00023143"/>
    </source>
</evidence>
<proteinExistence type="inferred from homology"/>
<name>A0A5A7NEL1_9PROT</name>
<dbReference type="NCBIfam" id="TIGR02492">
    <property type="entry name" value="flgK_ends"/>
    <property type="match status" value="1"/>
</dbReference>
<gene>
    <name evidence="10" type="primary">flaN</name>
    <name evidence="10" type="ORF">JCM17846_30680</name>
</gene>
<dbReference type="AlphaFoldDB" id="A0A5A7NEL1"/>
<evidence type="ECO:0000256" key="2">
    <source>
        <dbReference type="ARBA" id="ARBA00004613"/>
    </source>
</evidence>
<keyword evidence="5" id="KW-0964">Secreted</keyword>
<dbReference type="PANTHER" id="PTHR30033">
    <property type="entry name" value="FLAGELLAR HOOK-ASSOCIATED PROTEIN 1"/>
    <property type="match status" value="1"/>
</dbReference>
<dbReference type="EMBL" id="BKCN01000023">
    <property type="protein sequence ID" value="GER05386.1"/>
    <property type="molecule type" value="Genomic_DNA"/>
</dbReference>
<dbReference type="Proteomes" id="UP000324996">
    <property type="component" value="Unassembled WGS sequence"/>
</dbReference>